<dbReference type="Proteomes" id="UP000277811">
    <property type="component" value="Unassembled WGS sequence"/>
</dbReference>
<protein>
    <submittedName>
        <fullName evidence="2">Rna polymerase sigma factor 70 region 4 type 2</fullName>
    </submittedName>
</protein>
<sequence length="139" mass="16789">MECQERFDSFCKTVLRNHAHNYDQMLRRRRKRECFSEDICEDKRFQRLFSVAPFQDTYVFRVLDMEVSVEDVLLGEALQELSEERRTIVLLSYFLDMTDSEIGAYLHLIRRSVSYRRGTTLKQLKKYLEDLANEEKREC</sequence>
<dbReference type="GO" id="GO:0006352">
    <property type="term" value="P:DNA-templated transcription initiation"/>
    <property type="evidence" value="ECO:0007669"/>
    <property type="project" value="InterPro"/>
</dbReference>
<dbReference type="AlphaFoldDB" id="A0A498RCJ9"/>
<dbReference type="Pfam" id="PF08281">
    <property type="entry name" value="Sigma70_r4_2"/>
    <property type="match status" value="1"/>
</dbReference>
<dbReference type="InterPro" id="IPR014284">
    <property type="entry name" value="RNA_pol_sigma-70_dom"/>
</dbReference>
<dbReference type="NCBIfam" id="TIGR02937">
    <property type="entry name" value="sigma70-ECF"/>
    <property type="match status" value="1"/>
</dbReference>
<accession>A0A498RCJ9</accession>
<dbReference type="InterPro" id="IPR013249">
    <property type="entry name" value="RNA_pol_sigma70_r4_t2"/>
</dbReference>
<proteinExistence type="predicted"/>
<gene>
    <name evidence="2" type="ORF">LUCI_3915</name>
</gene>
<keyword evidence="3" id="KW-1185">Reference proteome</keyword>
<feature type="domain" description="RNA polymerase sigma factor 70 region 4 type 2" evidence="1">
    <location>
        <begin position="73"/>
        <end position="116"/>
    </location>
</feature>
<dbReference type="InterPro" id="IPR036388">
    <property type="entry name" value="WH-like_DNA-bd_sf"/>
</dbReference>
<dbReference type="SUPFAM" id="SSF88659">
    <property type="entry name" value="Sigma3 and sigma4 domains of RNA polymerase sigma factors"/>
    <property type="match status" value="1"/>
</dbReference>
<dbReference type="GO" id="GO:0016987">
    <property type="term" value="F:sigma factor activity"/>
    <property type="evidence" value="ECO:0007669"/>
    <property type="project" value="InterPro"/>
</dbReference>
<dbReference type="EMBL" id="UPPP01000094">
    <property type="protein sequence ID" value="VBB08637.1"/>
    <property type="molecule type" value="Genomic_DNA"/>
</dbReference>
<evidence type="ECO:0000313" key="2">
    <source>
        <dbReference type="EMBL" id="VBB08637.1"/>
    </source>
</evidence>
<reference evidence="2 3" key="1">
    <citation type="submission" date="2018-06" db="EMBL/GenBank/DDBJ databases">
        <authorList>
            <person name="Strepis N."/>
        </authorList>
    </citation>
    <scope>NUCLEOTIDE SEQUENCE [LARGE SCALE GENOMIC DNA]</scope>
    <source>
        <strain evidence="2">LUCI</strain>
    </source>
</reference>
<dbReference type="InterPro" id="IPR013324">
    <property type="entry name" value="RNA_pol_sigma_r3/r4-like"/>
</dbReference>
<dbReference type="Gene3D" id="1.10.10.10">
    <property type="entry name" value="Winged helix-like DNA-binding domain superfamily/Winged helix DNA-binding domain"/>
    <property type="match status" value="1"/>
</dbReference>
<evidence type="ECO:0000259" key="1">
    <source>
        <dbReference type="Pfam" id="PF08281"/>
    </source>
</evidence>
<name>A0A498RCJ9_9FIRM</name>
<dbReference type="GO" id="GO:0003677">
    <property type="term" value="F:DNA binding"/>
    <property type="evidence" value="ECO:0007669"/>
    <property type="project" value="InterPro"/>
</dbReference>
<evidence type="ECO:0000313" key="3">
    <source>
        <dbReference type="Proteomes" id="UP000277811"/>
    </source>
</evidence>
<organism evidence="2 3">
    <name type="scientific">Lucifera butyrica</name>
    <dbReference type="NCBI Taxonomy" id="1351585"/>
    <lineage>
        <taxon>Bacteria</taxon>
        <taxon>Bacillati</taxon>
        <taxon>Bacillota</taxon>
        <taxon>Negativicutes</taxon>
        <taxon>Veillonellales</taxon>
        <taxon>Veillonellaceae</taxon>
        <taxon>Lucifera</taxon>
    </lineage>
</organism>